<organism evidence="1 2">
    <name type="scientific">Caerostris extrusa</name>
    <name type="common">Bark spider</name>
    <name type="synonym">Caerostris bankana</name>
    <dbReference type="NCBI Taxonomy" id="172846"/>
    <lineage>
        <taxon>Eukaryota</taxon>
        <taxon>Metazoa</taxon>
        <taxon>Ecdysozoa</taxon>
        <taxon>Arthropoda</taxon>
        <taxon>Chelicerata</taxon>
        <taxon>Arachnida</taxon>
        <taxon>Araneae</taxon>
        <taxon>Araneomorphae</taxon>
        <taxon>Entelegynae</taxon>
        <taxon>Araneoidea</taxon>
        <taxon>Araneidae</taxon>
        <taxon>Caerostris</taxon>
    </lineage>
</organism>
<accession>A0AAV4REX2</accession>
<proteinExistence type="predicted"/>
<gene>
    <name evidence="1" type="ORF">CEXT_642681</name>
</gene>
<evidence type="ECO:0000313" key="2">
    <source>
        <dbReference type="Proteomes" id="UP001054945"/>
    </source>
</evidence>
<evidence type="ECO:0000313" key="1">
    <source>
        <dbReference type="EMBL" id="GIY19164.1"/>
    </source>
</evidence>
<comment type="caution">
    <text evidence="1">The sequence shown here is derived from an EMBL/GenBank/DDBJ whole genome shotgun (WGS) entry which is preliminary data.</text>
</comment>
<dbReference type="AlphaFoldDB" id="A0AAV4REX2"/>
<reference evidence="1 2" key="1">
    <citation type="submission" date="2021-06" db="EMBL/GenBank/DDBJ databases">
        <title>Caerostris extrusa draft genome.</title>
        <authorList>
            <person name="Kono N."/>
            <person name="Arakawa K."/>
        </authorList>
    </citation>
    <scope>NUCLEOTIDE SEQUENCE [LARGE SCALE GENOMIC DNA]</scope>
</reference>
<keyword evidence="2" id="KW-1185">Reference proteome</keyword>
<protein>
    <submittedName>
        <fullName evidence="1">Uncharacterized protein</fullName>
    </submittedName>
</protein>
<dbReference type="Proteomes" id="UP001054945">
    <property type="component" value="Unassembled WGS sequence"/>
</dbReference>
<sequence length="172" mass="19454">MGRGQSVPFRIVGAREENKNVGGHAIPYTSLGFVRPKAAVSDANITKWRSVPTINTSDLLHRRICSVWADGQTCFGKHPSRKTTHEPPPLLNPHSIATCTRVWNGQTFPGMGDGKICKQKEKEKKKERKKIEIHVTASLGTCHPCLHYIVGYILCRYLGCDWQIERNRFCKR</sequence>
<dbReference type="EMBL" id="BPLR01007723">
    <property type="protein sequence ID" value="GIY19164.1"/>
    <property type="molecule type" value="Genomic_DNA"/>
</dbReference>
<name>A0AAV4REX2_CAEEX</name>